<reference evidence="15" key="1">
    <citation type="submission" date="2022-03" db="EMBL/GenBank/DDBJ databases">
        <authorList>
            <person name="Martin C."/>
        </authorList>
    </citation>
    <scope>NUCLEOTIDE SEQUENCE</scope>
</reference>
<evidence type="ECO:0000313" key="16">
    <source>
        <dbReference type="Proteomes" id="UP000749559"/>
    </source>
</evidence>
<dbReference type="PANTHER" id="PTHR10915">
    <property type="entry name" value="SYNDECAN"/>
    <property type="match status" value="1"/>
</dbReference>
<evidence type="ECO:0000256" key="4">
    <source>
        <dbReference type="ARBA" id="ARBA00022974"/>
    </source>
</evidence>
<dbReference type="Pfam" id="PF01034">
    <property type="entry name" value="Syndecan"/>
    <property type="match status" value="1"/>
</dbReference>
<keyword evidence="3 11" id="KW-0812">Transmembrane</keyword>
<keyword evidence="8 11" id="KW-0325">Glycoprotein</keyword>
<dbReference type="InterPro" id="IPR003585">
    <property type="entry name" value="Neurexin-like"/>
</dbReference>
<dbReference type="GO" id="GO:0016477">
    <property type="term" value="P:cell migration"/>
    <property type="evidence" value="ECO:0007669"/>
    <property type="project" value="TreeGrafter"/>
</dbReference>
<keyword evidence="5 13" id="KW-1133">Transmembrane helix</keyword>
<evidence type="ECO:0000259" key="14">
    <source>
        <dbReference type="PROSITE" id="PS51162"/>
    </source>
</evidence>
<organism evidence="15 16">
    <name type="scientific">Owenia fusiformis</name>
    <name type="common">Polychaete worm</name>
    <dbReference type="NCBI Taxonomy" id="6347"/>
    <lineage>
        <taxon>Eukaryota</taxon>
        <taxon>Metazoa</taxon>
        <taxon>Spiralia</taxon>
        <taxon>Lophotrochozoa</taxon>
        <taxon>Annelida</taxon>
        <taxon>Polychaeta</taxon>
        <taxon>Sedentaria</taxon>
        <taxon>Canalipalpata</taxon>
        <taxon>Sabellida</taxon>
        <taxon>Oweniida</taxon>
        <taxon>Oweniidae</taxon>
        <taxon>Owenia</taxon>
    </lineage>
</organism>
<feature type="region of interest" description="Disordered" evidence="12">
    <location>
        <begin position="1"/>
        <end position="27"/>
    </location>
</feature>
<evidence type="ECO:0000313" key="15">
    <source>
        <dbReference type="EMBL" id="CAH1775402.1"/>
    </source>
</evidence>
<evidence type="ECO:0000256" key="3">
    <source>
        <dbReference type="ARBA" id="ARBA00022692"/>
    </source>
</evidence>
<dbReference type="Proteomes" id="UP000749559">
    <property type="component" value="Unassembled WGS sequence"/>
</dbReference>
<comment type="subcellular location">
    <subcellularLocation>
        <location evidence="1 11">Membrane</location>
        <topology evidence="1 11">Single-pass type I membrane protein</topology>
    </subcellularLocation>
</comment>
<dbReference type="InterPro" id="IPR000716">
    <property type="entry name" value="Thyroglobulin_1"/>
</dbReference>
<gene>
    <name evidence="15" type="ORF">OFUS_LOCUS2711</name>
</gene>
<dbReference type="InterPro" id="IPR001050">
    <property type="entry name" value="Syndecan"/>
</dbReference>
<feature type="compositionally biased region" description="Basic and acidic residues" evidence="12">
    <location>
        <begin position="228"/>
        <end position="237"/>
    </location>
</feature>
<sequence>SKPTDDEDMFEGSAGTADDEDSSEGSALGADLLSDCLQLQLDVQQRGLLGAYKPDCTENGEFEKIQCHGSVCWCVDKQGRDITGTRGQIGEIQCEEGVVPIGGKGNKDRIKPIIKQGGGMDGNEPKDKDQDEENRDDNDIGYNIDTPTGETSTEVNNAIPVIPEEKTTKPEENPDFMEKKGDDVGAAAVLIGSPGILAGIIGGAVVGLLCAVLLVMFIVYRMRKKDEGSYPLDEPKKTTPSHSYQKAPTREFYA</sequence>
<dbReference type="GO" id="GO:0009986">
    <property type="term" value="C:cell surface"/>
    <property type="evidence" value="ECO:0007669"/>
    <property type="project" value="TreeGrafter"/>
</dbReference>
<keyword evidence="16" id="KW-1185">Reference proteome</keyword>
<keyword evidence="6 13" id="KW-0472">Membrane</keyword>
<dbReference type="GO" id="GO:0016020">
    <property type="term" value="C:membrane"/>
    <property type="evidence" value="ECO:0007669"/>
    <property type="project" value="UniProtKB-SubCell"/>
</dbReference>
<dbReference type="PROSITE" id="PS00484">
    <property type="entry name" value="THYROGLOBULIN_1_1"/>
    <property type="match status" value="1"/>
</dbReference>
<dbReference type="PANTHER" id="PTHR10915:SF1">
    <property type="entry name" value="SYNDECAN"/>
    <property type="match status" value="1"/>
</dbReference>
<evidence type="ECO:0000256" key="12">
    <source>
        <dbReference type="SAM" id="MobiDB-lite"/>
    </source>
</evidence>
<feature type="region of interest" description="Disordered" evidence="12">
    <location>
        <begin position="105"/>
        <end position="154"/>
    </location>
</feature>
<evidence type="ECO:0000256" key="10">
    <source>
        <dbReference type="PROSITE-ProRule" id="PRU00500"/>
    </source>
</evidence>
<evidence type="ECO:0000256" key="2">
    <source>
        <dbReference type="ARBA" id="ARBA00005343"/>
    </source>
</evidence>
<feature type="domain" description="Thyroglobulin type-1" evidence="14">
    <location>
        <begin position="33"/>
        <end position="94"/>
    </location>
</feature>
<dbReference type="SMART" id="SM00211">
    <property type="entry name" value="TY"/>
    <property type="match status" value="1"/>
</dbReference>
<evidence type="ECO:0000256" key="9">
    <source>
        <dbReference type="ARBA" id="ARBA00023207"/>
    </source>
</evidence>
<keyword evidence="4 11" id="KW-0654">Proteoglycan</keyword>
<keyword evidence="9 11" id="KW-0357">Heparan sulfate</keyword>
<name>A0A8S4N2E1_OWEFU</name>
<dbReference type="PROSITE" id="PS51162">
    <property type="entry name" value="THYROGLOBULIN_1_2"/>
    <property type="match status" value="1"/>
</dbReference>
<dbReference type="EMBL" id="CAIIXF020000001">
    <property type="protein sequence ID" value="CAH1775402.1"/>
    <property type="molecule type" value="Genomic_DNA"/>
</dbReference>
<feature type="non-terminal residue" evidence="15">
    <location>
        <position position="1"/>
    </location>
</feature>
<comment type="caution">
    <text evidence="10">Lacks conserved residue(s) required for the propagation of feature annotation.</text>
</comment>
<dbReference type="PROSITE" id="PS00964">
    <property type="entry name" value="SYNDECAN"/>
    <property type="match status" value="1"/>
</dbReference>
<feature type="compositionally biased region" description="Acidic residues" evidence="12">
    <location>
        <begin position="1"/>
        <end position="10"/>
    </location>
</feature>
<dbReference type="InterPro" id="IPR036857">
    <property type="entry name" value="Thyroglobulin_1_sf"/>
</dbReference>
<comment type="caution">
    <text evidence="15">The sequence shown here is derived from an EMBL/GenBank/DDBJ whole genome shotgun (WGS) entry which is preliminary data.</text>
</comment>
<feature type="transmembrane region" description="Helical" evidence="13">
    <location>
        <begin position="196"/>
        <end position="220"/>
    </location>
</feature>
<dbReference type="SUPFAM" id="SSF57610">
    <property type="entry name" value="Thyroglobulin type-1 domain"/>
    <property type="match status" value="1"/>
</dbReference>
<dbReference type="Gene3D" id="4.10.800.10">
    <property type="entry name" value="Thyroglobulin type-1"/>
    <property type="match status" value="1"/>
</dbReference>
<evidence type="ECO:0000256" key="6">
    <source>
        <dbReference type="ARBA" id="ARBA00023136"/>
    </source>
</evidence>
<evidence type="ECO:0000256" key="13">
    <source>
        <dbReference type="SAM" id="Phobius"/>
    </source>
</evidence>
<evidence type="ECO:0000256" key="7">
    <source>
        <dbReference type="ARBA" id="ARBA00023157"/>
    </source>
</evidence>
<evidence type="ECO:0000256" key="1">
    <source>
        <dbReference type="ARBA" id="ARBA00004479"/>
    </source>
</evidence>
<feature type="disulfide bond" evidence="10">
    <location>
        <begin position="74"/>
        <end position="94"/>
    </location>
</feature>
<feature type="compositionally biased region" description="Polar residues" evidence="12">
    <location>
        <begin position="145"/>
        <end position="154"/>
    </location>
</feature>
<dbReference type="AlphaFoldDB" id="A0A8S4N2E1"/>
<comment type="similarity">
    <text evidence="2 11">Belongs to the syndecan proteoglycan family.</text>
</comment>
<dbReference type="CDD" id="cd00191">
    <property type="entry name" value="TY"/>
    <property type="match status" value="1"/>
</dbReference>
<dbReference type="InterPro" id="IPR027789">
    <property type="entry name" value="Syndecan/Neurexin_dom"/>
</dbReference>
<evidence type="ECO:0000256" key="5">
    <source>
        <dbReference type="ARBA" id="ARBA00022989"/>
    </source>
</evidence>
<feature type="region of interest" description="Disordered" evidence="12">
    <location>
        <begin position="228"/>
        <end position="254"/>
    </location>
</feature>
<dbReference type="SMART" id="SM00294">
    <property type="entry name" value="4.1m"/>
    <property type="match status" value="1"/>
</dbReference>
<comment type="function">
    <text evidence="11">Cell surface proteoglycan.</text>
</comment>
<proteinExistence type="inferred from homology"/>
<dbReference type="Pfam" id="PF00086">
    <property type="entry name" value="Thyroglobulin_1"/>
    <property type="match status" value="1"/>
</dbReference>
<accession>A0A8S4N2E1</accession>
<protein>
    <recommendedName>
        <fullName evidence="11">Syndecan</fullName>
    </recommendedName>
</protein>
<evidence type="ECO:0000256" key="11">
    <source>
        <dbReference type="RuleBase" id="RU000649"/>
    </source>
</evidence>
<evidence type="ECO:0000256" key="8">
    <source>
        <dbReference type="ARBA" id="ARBA00023180"/>
    </source>
</evidence>
<dbReference type="InterPro" id="IPR030479">
    <property type="entry name" value="Syndecan_CS"/>
</dbReference>
<keyword evidence="7 10" id="KW-1015">Disulfide bond</keyword>